<gene>
    <name evidence="2" type="ORF">BB8028_0005g07440</name>
</gene>
<reference evidence="2 3" key="1">
    <citation type="submission" date="2016-07" db="EMBL/GenBank/DDBJ databases">
        <title>Comparative genomics of the entomopathogenic fungus Beauveria bassiana.</title>
        <authorList>
            <person name="Valero Jimenez C.A."/>
            <person name="Zwaan B.J."/>
            <person name="Van Kan J.A."/>
            <person name="Takken W."/>
            <person name="Debets A.J."/>
            <person name="Schoustra S.E."/>
            <person name="Koenraadt C.J."/>
        </authorList>
    </citation>
    <scope>NUCLEOTIDE SEQUENCE [LARGE SCALE GENOMIC DNA]</scope>
    <source>
        <strain evidence="2 3">ARSEF 8028</strain>
    </source>
</reference>
<keyword evidence="1" id="KW-0732">Signal</keyword>
<accession>A0A2S7YGB4</accession>
<dbReference type="Gene3D" id="2.60.20.10">
    <property type="entry name" value="Crystallins"/>
    <property type="match status" value="1"/>
</dbReference>
<organism evidence="2 3">
    <name type="scientific">Beauveria bassiana</name>
    <name type="common">White muscardine disease fungus</name>
    <name type="synonym">Tritirachium shiotae</name>
    <dbReference type="NCBI Taxonomy" id="176275"/>
    <lineage>
        <taxon>Eukaryota</taxon>
        <taxon>Fungi</taxon>
        <taxon>Dikarya</taxon>
        <taxon>Ascomycota</taxon>
        <taxon>Pezizomycotina</taxon>
        <taxon>Sordariomycetes</taxon>
        <taxon>Hypocreomycetidae</taxon>
        <taxon>Hypocreales</taxon>
        <taxon>Cordycipitaceae</taxon>
        <taxon>Beauveria</taxon>
    </lineage>
</organism>
<feature type="chain" id="PRO_5015392668" evidence="1">
    <location>
        <begin position="21"/>
        <end position="113"/>
    </location>
</feature>
<evidence type="ECO:0000313" key="3">
    <source>
        <dbReference type="Proteomes" id="UP000237441"/>
    </source>
</evidence>
<proteinExistence type="predicted"/>
<evidence type="ECO:0000313" key="2">
    <source>
        <dbReference type="EMBL" id="PQK15230.1"/>
    </source>
</evidence>
<protein>
    <submittedName>
        <fullName evidence="2">Uncharacterized protein</fullName>
    </submittedName>
</protein>
<comment type="caution">
    <text evidence="2">The sequence shown here is derived from an EMBL/GenBank/DDBJ whole genome shotgun (WGS) entry which is preliminary data.</text>
</comment>
<dbReference type="Proteomes" id="UP000237441">
    <property type="component" value="Unassembled WGS sequence"/>
</dbReference>
<dbReference type="AlphaFoldDB" id="A0A2S7YGB4"/>
<dbReference type="EMBL" id="JRHA01000005">
    <property type="protein sequence ID" value="PQK15230.1"/>
    <property type="molecule type" value="Genomic_DNA"/>
</dbReference>
<evidence type="ECO:0000256" key="1">
    <source>
        <dbReference type="SAM" id="SignalP"/>
    </source>
</evidence>
<name>A0A2S7YGB4_BEABA</name>
<feature type="signal peptide" evidence="1">
    <location>
        <begin position="1"/>
        <end position="20"/>
    </location>
</feature>
<sequence length="113" mass="12533">MQISGLQAALVVALAAFASADVDTNAILVTFFKNVNYRGPNNHVSSVNRCQDMSDNFFHHASSAKFAPNNKIKCDLYRSHRCKNLLYPGLDRNEANFGRLGINDQLGSVRCRT</sequence>